<feature type="non-terminal residue" evidence="11">
    <location>
        <position position="124"/>
    </location>
</feature>
<dbReference type="GO" id="GO:0042612">
    <property type="term" value="C:MHC class I protein complex"/>
    <property type="evidence" value="ECO:0007669"/>
    <property type="project" value="UniProtKB-KW"/>
</dbReference>
<dbReference type="InterPro" id="IPR011161">
    <property type="entry name" value="MHC_I-like_Ag-recog"/>
</dbReference>
<evidence type="ECO:0000256" key="3">
    <source>
        <dbReference type="ARBA" id="ARBA00022692"/>
    </source>
</evidence>
<dbReference type="GO" id="GO:0002474">
    <property type="term" value="P:antigen processing and presentation of peptide antigen via MHC class I"/>
    <property type="evidence" value="ECO:0007669"/>
    <property type="project" value="UniProtKB-KW"/>
</dbReference>
<evidence type="ECO:0000256" key="9">
    <source>
        <dbReference type="ARBA" id="ARBA00023180"/>
    </source>
</evidence>
<proteinExistence type="predicted"/>
<keyword evidence="3" id="KW-0812">Transmembrane</keyword>
<organism evidence="11">
    <name type="scientific">Lamprotornis superbus</name>
    <dbReference type="NCBI Taxonomy" id="245042"/>
    <lineage>
        <taxon>Eukaryota</taxon>
        <taxon>Metazoa</taxon>
        <taxon>Chordata</taxon>
        <taxon>Craniata</taxon>
        <taxon>Vertebrata</taxon>
        <taxon>Euteleostomi</taxon>
        <taxon>Archelosauria</taxon>
        <taxon>Archosauria</taxon>
        <taxon>Dinosauria</taxon>
        <taxon>Saurischia</taxon>
        <taxon>Theropoda</taxon>
        <taxon>Coelurosauria</taxon>
        <taxon>Aves</taxon>
        <taxon>Neognathae</taxon>
        <taxon>Neoaves</taxon>
        <taxon>Telluraves</taxon>
        <taxon>Australaves</taxon>
        <taxon>Passeriformes</taxon>
        <taxon>Sturnidae</taxon>
        <taxon>Lamprotornis</taxon>
    </lineage>
</organism>
<keyword evidence="2" id="KW-0490">MHC I</keyword>
<feature type="domain" description="MHC class I-like antigen recognition-like" evidence="10">
    <location>
        <begin position="1"/>
        <end position="124"/>
    </location>
</feature>
<dbReference type="GO" id="GO:0009897">
    <property type="term" value="C:external side of plasma membrane"/>
    <property type="evidence" value="ECO:0007669"/>
    <property type="project" value="TreeGrafter"/>
</dbReference>
<evidence type="ECO:0000313" key="11">
    <source>
        <dbReference type="EMBL" id="KAG0112773.1"/>
    </source>
</evidence>
<keyword evidence="9" id="KW-0325">Glycoprotein</keyword>
<keyword evidence="4" id="KW-0732">Signal</keyword>
<evidence type="ECO:0000256" key="4">
    <source>
        <dbReference type="ARBA" id="ARBA00022729"/>
    </source>
</evidence>
<dbReference type="InterPro" id="IPR011162">
    <property type="entry name" value="MHC_I/II-like_Ag-recog"/>
</dbReference>
<dbReference type="InterPro" id="IPR037055">
    <property type="entry name" value="MHC_I-like_Ag-recog_sf"/>
</dbReference>
<dbReference type="PANTHER" id="PTHR16675:SF242">
    <property type="entry name" value="MAJOR HISTOCOMPATIBILITY COMPLEX CLASS I-RELATED GENE PROTEIN"/>
    <property type="match status" value="1"/>
</dbReference>
<sequence>MAIGYVDGIPLTRYDSKWGRMEPLTQWMEDGAEQGCWDRKTQICERSQHVAAGNLHILRDWYNQSGGDIRGSYRDGYNGRDFTSFDLGSRRFVAADSAAEITRSRWEREGNDVESWMNYLEHEC</sequence>
<dbReference type="EMBL" id="JADDUC010000996">
    <property type="protein sequence ID" value="KAG0112773.1"/>
    <property type="molecule type" value="Genomic_DNA"/>
</dbReference>
<dbReference type="InterPro" id="IPR050208">
    <property type="entry name" value="MHC_class-I_related"/>
</dbReference>
<gene>
    <name evidence="11" type="ORF">IHE44_015208</name>
</gene>
<dbReference type="SUPFAM" id="SSF54452">
    <property type="entry name" value="MHC antigen-recognition domain"/>
    <property type="match status" value="1"/>
</dbReference>
<protein>
    <recommendedName>
        <fullName evidence="10">MHC class I-like antigen recognition-like domain-containing protein</fullName>
    </recommendedName>
</protein>
<evidence type="ECO:0000256" key="1">
    <source>
        <dbReference type="ARBA" id="ARBA00004479"/>
    </source>
</evidence>
<dbReference type="OrthoDB" id="9183726at2759"/>
<dbReference type="GO" id="GO:0006955">
    <property type="term" value="P:immune response"/>
    <property type="evidence" value="ECO:0007669"/>
    <property type="project" value="TreeGrafter"/>
</dbReference>
<evidence type="ECO:0000259" key="10">
    <source>
        <dbReference type="Pfam" id="PF00129"/>
    </source>
</evidence>
<dbReference type="Pfam" id="PF00129">
    <property type="entry name" value="MHC_I"/>
    <property type="match status" value="1"/>
</dbReference>
<dbReference type="Gene3D" id="3.30.500.10">
    <property type="entry name" value="MHC class I-like antigen recognition-like"/>
    <property type="match status" value="1"/>
</dbReference>
<evidence type="ECO:0000256" key="5">
    <source>
        <dbReference type="ARBA" id="ARBA00022859"/>
    </source>
</evidence>
<comment type="caution">
    <text evidence="11">The sequence shown here is derived from an EMBL/GenBank/DDBJ whole genome shotgun (WGS) entry which is preliminary data.</text>
</comment>
<reference evidence="11" key="1">
    <citation type="submission" date="2020-10" db="EMBL/GenBank/DDBJ databases">
        <title>Feather gene expression reveals the developmental basis of iridescence in African starlings.</title>
        <authorList>
            <person name="Rubenstein D.R."/>
        </authorList>
    </citation>
    <scope>NUCLEOTIDE SEQUENCE</scope>
    <source>
        <strain evidence="11">SS15</strain>
        <tissue evidence="11">Liver</tissue>
    </source>
</reference>
<comment type="subcellular location">
    <subcellularLocation>
        <location evidence="1">Membrane</location>
        <topology evidence="1">Single-pass type I membrane protein</topology>
    </subcellularLocation>
</comment>
<keyword evidence="7" id="KW-0472">Membrane</keyword>
<evidence type="ECO:0000256" key="6">
    <source>
        <dbReference type="ARBA" id="ARBA00022989"/>
    </source>
</evidence>
<dbReference type="AlphaFoldDB" id="A0A835TNI7"/>
<evidence type="ECO:0000256" key="7">
    <source>
        <dbReference type="ARBA" id="ARBA00023136"/>
    </source>
</evidence>
<dbReference type="PANTHER" id="PTHR16675">
    <property type="entry name" value="MHC CLASS I-RELATED"/>
    <property type="match status" value="1"/>
</dbReference>
<keyword evidence="5" id="KW-0391">Immunity</keyword>
<dbReference type="GO" id="GO:0005615">
    <property type="term" value="C:extracellular space"/>
    <property type="evidence" value="ECO:0007669"/>
    <property type="project" value="TreeGrafter"/>
</dbReference>
<accession>A0A835TNI7</accession>
<keyword evidence="6" id="KW-1133">Transmembrane helix</keyword>
<keyword evidence="8" id="KW-1015">Disulfide bond</keyword>
<evidence type="ECO:0000256" key="2">
    <source>
        <dbReference type="ARBA" id="ARBA00022451"/>
    </source>
</evidence>
<evidence type="ECO:0000256" key="8">
    <source>
        <dbReference type="ARBA" id="ARBA00023157"/>
    </source>
</evidence>
<name>A0A835TNI7_9PASS</name>